<accession>A0A4V6AQ33</accession>
<feature type="compositionally biased region" description="Polar residues" evidence="15">
    <location>
        <begin position="1337"/>
        <end position="1346"/>
    </location>
</feature>
<evidence type="ECO:0000256" key="2">
    <source>
        <dbReference type="ARBA" id="ARBA00004586"/>
    </source>
</evidence>
<dbReference type="Pfam" id="PF02121">
    <property type="entry name" value="IP_trans"/>
    <property type="match status" value="1"/>
</dbReference>
<evidence type="ECO:0000256" key="4">
    <source>
        <dbReference type="ARBA" id="ARBA00022824"/>
    </source>
</evidence>
<dbReference type="SUPFAM" id="SSF55961">
    <property type="entry name" value="Bet v1-like"/>
    <property type="match status" value="1"/>
</dbReference>
<dbReference type="FunFam" id="3.30.530.20:FF:000004">
    <property type="entry name" value="Phosphatidylinositol transfer protein alpha isoform"/>
    <property type="match status" value="1"/>
</dbReference>
<dbReference type="GO" id="GO:0031210">
    <property type="term" value="F:phosphatidylcholine binding"/>
    <property type="evidence" value="ECO:0007669"/>
    <property type="project" value="TreeGrafter"/>
</dbReference>
<feature type="region of interest" description="Disordered" evidence="15">
    <location>
        <begin position="88"/>
        <end position="137"/>
    </location>
</feature>
<keyword evidence="8" id="KW-0446">Lipid-binding</keyword>
<keyword evidence="6" id="KW-0333">Golgi apparatus</keyword>
<dbReference type="Gene3D" id="3.30.530.20">
    <property type="match status" value="1"/>
</dbReference>
<evidence type="ECO:0000259" key="17">
    <source>
        <dbReference type="Pfam" id="PF12770"/>
    </source>
</evidence>
<feature type="compositionally biased region" description="Low complexity" evidence="15">
    <location>
        <begin position="1318"/>
        <end position="1336"/>
    </location>
</feature>
<evidence type="ECO:0000256" key="3">
    <source>
        <dbReference type="ARBA" id="ARBA00022448"/>
    </source>
</evidence>
<evidence type="ECO:0000256" key="9">
    <source>
        <dbReference type="ARBA" id="ARBA00023136"/>
    </source>
</evidence>
<dbReference type="InterPro" id="IPR023393">
    <property type="entry name" value="START-like_dom_sf"/>
</dbReference>
<feature type="compositionally biased region" description="Low complexity" evidence="15">
    <location>
        <begin position="31"/>
        <end position="43"/>
    </location>
</feature>
<feature type="domain" description="TTC28 C-terminal" evidence="18">
    <location>
        <begin position="950"/>
        <end position="1057"/>
    </location>
</feature>
<organism evidence="19 20">
    <name type="scientific">Collichthys lucidus</name>
    <name type="common">Big head croaker</name>
    <name type="synonym">Sciaena lucida</name>
    <dbReference type="NCBI Taxonomy" id="240159"/>
    <lineage>
        <taxon>Eukaryota</taxon>
        <taxon>Metazoa</taxon>
        <taxon>Chordata</taxon>
        <taxon>Craniata</taxon>
        <taxon>Vertebrata</taxon>
        <taxon>Euteleostomi</taxon>
        <taxon>Actinopterygii</taxon>
        <taxon>Neopterygii</taxon>
        <taxon>Teleostei</taxon>
        <taxon>Neoteleostei</taxon>
        <taxon>Acanthomorphata</taxon>
        <taxon>Eupercaria</taxon>
        <taxon>Sciaenidae</taxon>
        <taxon>Collichthys</taxon>
    </lineage>
</organism>
<evidence type="ECO:0000313" key="20">
    <source>
        <dbReference type="Proteomes" id="UP000298787"/>
    </source>
</evidence>
<dbReference type="PANTHER" id="PTHR10658:SF27">
    <property type="entry name" value="PHOSPHATIDYLINOSITOL TRANSFER PROTEIN BETA ISOFORM"/>
    <property type="match status" value="1"/>
</dbReference>
<dbReference type="GO" id="GO:0000139">
    <property type="term" value="C:Golgi membrane"/>
    <property type="evidence" value="ECO:0007669"/>
    <property type="project" value="UniProtKB-SubCell"/>
</dbReference>
<dbReference type="Proteomes" id="UP000298787">
    <property type="component" value="Chromosome 11"/>
</dbReference>
<evidence type="ECO:0000256" key="13">
    <source>
        <dbReference type="ARBA" id="ARBA00038104"/>
    </source>
</evidence>
<reference evidence="19 20" key="1">
    <citation type="submission" date="2019-01" db="EMBL/GenBank/DDBJ databases">
        <title>Genome Assembly of Collichthys lucidus.</title>
        <authorList>
            <person name="Cai M."/>
            <person name="Xiao S."/>
        </authorList>
    </citation>
    <scope>NUCLEOTIDE SEQUENCE [LARGE SCALE GENOMIC DNA]</scope>
    <source>
        <strain evidence="19">JT15FE1705JMU</strain>
        <tissue evidence="19">Muscle</tissue>
    </source>
</reference>
<feature type="domain" description="CHAT" evidence="17">
    <location>
        <begin position="490"/>
        <end position="836"/>
    </location>
</feature>
<feature type="compositionally biased region" description="Low complexity" evidence="15">
    <location>
        <begin position="1255"/>
        <end position="1272"/>
    </location>
</feature>
<evidence type="ECO:0000259" key="16">
    <source>
        <dbReference type="Pfam" id="PF02121"/>
    </source>
</evidence>
<dbReference type="PRINTS" id="PR00391">
    <property type="entry name" value="PITRANSFER"/>
</dbReference>
<comment type="subcellular location">
    <subcellularLocation>
        <location evidence="2">Endoplasmic reticulum membrane</location>
    </subcellularLocation>
    <subcellularLocation>
        <location evidence="1">Golgi apparatus membrane</location>
    </subcellularLocation>
</comment>
<dbReference type="STRING" id="240159.A0A4V6AQ33"/>
<evidence type="ECO:0000256" key="12">
    <source>
        <dbReference type="ARBA" id="ARBA00036388"/>
    </source>
</evidence>
<keyword evidence="7" id="KW-0445">Lipid transport</keyword>
<dbReference type="CDD" id="cd08888">
    <property type="entry name" value="SRPBCC_PITPNA-B_like"/>
    <property type="match status" value="1"/>
</dbReference>
<gene>
    <name evidence="19" type="ORF">D9C73_012210</name>
</gene>
<dbReference type="GO" id="GO:0008525">
    <property type="term" value="F:phosphatidylcholine transporter activity"/>
    <property type="evidence" value="ECO:0007669"/>
    <property type="project" value="TreeGrafter"/>
</dbReference>
<feature type="compositionally biased region" description="Polar residues" evidence="15">
    <location>
        <begin position="1360"/>
        <end position="1375"/>
    </location>
</feature>
<dbReference type="GO" id="GO:0035091">
    <property type="term" value="F:phosphatidylinositol binding"/>
    <property type="evidence" value="ECO:0007669"/>
    <property type="project" value="TreeGrafter"/>
</dbReference>
<evidence type="ECO:0000256" key="5">
    <source>
        <dbReference type="ARBA" id="ARBA00022990"/>
    </source>
</evidence>
<evidence type="ECO:0000256" key="7">
    <source>
        <dbReference type="ARBA" id="ARBA00023055"/>
    </source>
</evidence>
<evidence type="ECO:0000256" key="6">
    <source>
        <dbReference type="ARBA" id="ARBA00023034"/>
    </source>
</evidence>
<dbReference type="Pfam" id="PF12770">
    <property type="entry name" value="CHAT"/>
    <property type="match status" value="1"/>
</dbReference>
<dbReference type="InterPro" id="IPR001666">
    <property type="entry name" value="PI_transfer"/>
</dbReference>
<dbReference type="InterPro" id="IPR058900">
    <property type="entry name" value="TTC28_C"/>
</dbReference>
<dbReference type="InterPro" id="IPR011990">
    <property type="entry name" value="TPR-like_helical_dom_sf"/>
</dbReference>
<dbReference type="PANTHER" id="PTHR10658">
    <property type="entry name" value="PHOSPHATIDYLINOSITOL TRANSFER PROTEIN"/>
    <property type="match status" value="1"/>
</dbReference>
<dbReference type="Gene3D" id="1.25.40.10">
    <property type="entry name" value="Tetratricopeptide repeat domain"/>
    <property type="match status" value="1"/>
</dbReference>
<keyword evidence="5" id="KW-0007">Acetylation</keyword>
<feature type="region of interest" description="Disordered" evidence="15">
    <location>
        <begin position="1191"/>
        <end position="1284"/>
    </location>
</feature>
<dbReference type="EMBL" id="CM014088">
    <property type="protein sequence ID" value="TKS78962.1"/>
    <property type="molecule type" value="Genomic_DNA"/>
</dbReference>
<dbReference type="InterPro" id="IPR055261">
    <property type="entry name" value="PI_transfer_N"/>
</dbReference>
<keyword evidence="20" id="KW-1185">Reference proteome</keyword>
<evidence type="ECO:0000256" key="15">
    <source>
        <dbReference type="SAM" id="MobiDB-lite"/>
    </source>
</evidence>
<evidence type="ECO:0000256" key="1">
    <source>
        <dbReference type="ARBA" id="ARBA00004394"/>
    </source>
</evidence>
<sequence>MTQTPRQGCTVLPDINPCQQQPPAHPPAPSPSTAQPSSAQPVPKRGDYDEALVNMPIKVLFVLHQKAALSQPPGAHVSRALRDDRLSWGYGNPSATTGASVGPLPKRHGNDGQPGRGEERKRRGEEEEEEEEERSEGEFLCCGEYTGAQLAMRDRWVSGCVEMGLLWNRGNERREASSPPNSHRPEGADLAVFSYPLSTPGAISEGLRLAEQLARREDEAKIRHRLGLSLWASGNLEEAQHQLYRASALFETIRHEAQHSTDYKLSLFDLQTSCYQALQRVLVSLGHHDEALAVAERGRTRAFADLLVERQTGQQDSDPYTPVTVEHILDTVNSQRALVLYFSMAAGYLYSWLLAPGAGILKFHEVYLGEGVSEGGSEFQEGGGGGGGGVISGSSLEQHIASAREALGVESYYSSETESEAGDLLDQQFEELNNKLNSVTDPTGFLRMVSRNNLFNRSCQSMTSLFSNTMSPAKDGNSSLPRRSSNLGKPPLRALYDLLIAPMEGGLMHSSGPVGRHRQLVMVLEGELYLIPFALLKGSSSNEYLYERFSLIAVPSIHGLGSSAKAHSRRPGPAPCGGVSMAAVVGNPRLPSPVMDRWLWGPMPSAEEEALMVAELLGCQPLAGSAATKERVMSALTQAECAHFATHISWKLAALVLTPNPEAVPGGASASVGVGTLGRGAGSRRGSCGRGRKGSIGSGYTIPESLHMQDDSSDVESICDSPPLQEFLLTAADILDLRLPVKLVVLGSYQESSSKVTADGVVGLTRAFLAAGAQCTLVSLWPVPVAASKVFVHAFYTALLNGTKASAALADAMKTVQSSKQYSHPSNWAGYMLIGNDVKLNSPSSLIGQALAEILQYPDRARDALRVLLHLVEKSLQRIQNGQRNSMYTSQQSVENKVGGVPGWQALLTAVGFRLDSAGPGIPAAVFFPTADPGDRLQQCSTTLQSLLGLPPPALQALCKLITASEAGEQLINRLHQVLVQLQTGEKEQDFSLLPIQVSISVQLWRLPGCHEFLAALGFDLCEVGQEEVVLKTGKLANRRTLHFALQSLLALFDSTELPKRLSLDSSSSLESLASAQSVSNPLPLGYSSLPFSPPCLDNQASDAISVYSLSSVASSMSFVSKSDCDFLGHRQRSGATAHYSIHKHPHVPRSRSSPHGAAAAVAGARGDEEEYEGFSIISSEPLGSHCDSLPLPPGHSQRHHRGGRGVVGGSSTGAGRGYTVSVSSRGSVSTPTSPVKTCLVPSPNSPFQKVGKVSSSDTGESDQSSTETDSTVKSQEEKTVPLDPQELAQKILEETQSHLRAVGSLQRAGAEGGTAGGTSARSSAFRSSETSAFSRPNSSASGRAQSSPRPKPPSRSSSLQKISSGYNSPAVSESSQKEGSHPSPTLDSHAQFKLKYPSSPYSGHISRSPSNVSPSSGHQSPAGSAPSPALSYSSTGSACSTSADAPDLDRLRRGVIDEKVQAIHNLKTFWANAAAQQQQHLGPVRAVHGAPGPLASAGRDVLSLLNLSPRHCSPNDAQDSLELRELGLQSLDRGSKNSSNGHHCSNPRKVAPSPTISTSNLPVNQYKPWPRLLSSPQITALGGRDRVHDVGGNQRLLAWAVRAAAAAAERSELPTMVLIKEYRVVLPCSVEEYQVGQLFSVAEASKNETGGGEGIEVLKNEPYEKDGEKGQYTHKIYHLASKVPLFVKMFAPEGSLVFHEKAWNAYPYCRTIVTNDYMKDSFFIKIETWHKPDLGTQENVHQLDSYTWKSVAVVPIDIADRSQVSASDYKPDEDPAIFKSEKTGRGPLGPTWKKELVNKTDCPKMCAYKLVTVKFKWWGLQTKVENFIHEQEKRIFTNFHRQLFCWIDKWVGLTMDDIRRMEAETKKELEEMNLCGTGLVFILVMLFSSSH</sequence>
<feature type="compositionally biased region" description="Acidic residues" evidence="15">
    <location>
        <begin position="126"/>
        <end position="135"/>
    </location>
</feature>
<comment type="similarity">
    <text evidence="13">Belongs to the PtdIns transfer protein family. PI transfer class I subfamily.</text>
</comment>
<evidence type="ECO:0000256" key="8">
    <source>
        <dbReference type="ARBA" id="ARBA00023121"/>
    </source>
</evidence>
<dbReference type="GO" id="GO:0008526">
    <property type="term" value="F:phosphatidylinositol transfer activity"/>
    <property type="evidence" value="ECO:0007669"/>
    <property type="project" value="TreeGrafter"/>
</dbReference>
<name>A0A4V6AQ33_COLLU</name>
<evidence type="ECO:0000256" key="10">
    <source>
        <dbReference type="ARBA" id="ARBA00023723"/>
    </source>
</evidence>
<proteinExistence type="inferred from homology"/>
<comment type="catalytic activity">
    <reaction evidence="11">
        <text>a 1,2-diacyl-sn-glycero-3-phospho-(1D-myo-inositol)(in) = a 1,2-diacyl-sn-glycero-3-phospho-(1D-myo-inositol)(out)</text>
        <dbReference type="Rhea" id="RHEA:38691"/>
        <dbReference type="ChEBI" id="CHEBI:57880"/>
    </reaction>
    <physiologicalReaction direction="left-to-right" evidence="11">
        <dbReference type="Rhea" id="RHEA:38692"/>
    </physiologicalReaction>
</comment>
<evidence type="ECO:0000259" key="18">
    <source>
        <dbReference type="Pfam" id="PF26117"/>
    </source>
</evidence>
<protein>
    <recommendedName>
        <fullName evidence="14">Phosphatidylinositol transfer protein beta isoform</fullName>
    </recommendedName>
</protein>
<keyword evidence="4" id="KW-0256">Endoplasmic reticulum</keyword>
<dbReference type="GO" id="GO:0005789">
    <property type="term" value="C:endoplasmic reticulum membrane"/>
    <property type="evidence" value="ECO:0007669"/>
    <property type="project" value="UniProtKB-SubCell"/>
</dbReference>
<feature type="compositionally biased region" description="Basic and acidic residues" evidence="15">
    <location>
        <begin position="116"/>
        <end position="125"/>
    </location>
</feature>
<feature type="compositionally biased region" description="Low complexity" evidence="15">
    <location>
        <begin position="1218"/>
        <end position="1236"/>
    </location>
</feature>
<feature type="region of interest" description="Disordered" evidence="15">
    <location>
        <begin position="1307"/>
        <end position="1446"/>
    </location>
</feature>
<evidence type="ECO:0000256" key="14">
    <source>
        <dbReference type="ARBA" id="ARBA00041171"/>
    </source>
</evidence>
<evidence type="ECO:0000256" key="11">
    <source>
        <dbReference type="ARBA" id="ARBA00024146"/>
    </source>
</evidence>
<feature type="region of interest" description="Disordered" evidence="15">
    <location>
        <begin position="1"/>
        <end position="48"/>
    </location>
</feature>
<keyword evidence="9" id="KW-0472">Membrane</keyword>
<dbReference type="InterPro" id="IPR024983">
    <property type="entry name" value="CHAT_dom"/>
</dbReference>
<feature type="compositionally biased region" description="Gly residues" evidence="15">
    <location>
        <begin position="1205"/>
        <end position="1217"/>
    </location>
</feature>
<comment type="catalytic activity">
    <reaction evidence="10">
        <text>a 1,2-diacyl-sn-glycero-3-phosphocholine(in) = a 1,2-diacyl-sn-glycero-3-phosphocholine(out)</text>
        <dbReference type="Rhea" id="RHEA:38571"/>
        <dbReference type="ChEBI" id="CHEBI:57643"/>
    </reaction>
    <physiologicalReaction direction="left-to-right" evidence="10">
        <dbReference type="Rhea" id="RHEA:38572"/>
    </physiologicalReaction>
</comment>
<evidence type="ECO:0000313" key="19">
    <source>
        <dbReference type="EMBL" id="TKS78962.1"/>
    </source>
</evidence>
<dbReference type="Pfam" id="PF26117">
    <property type="entry name" value="TTC28_C"/>
    <property type="match status" value="1"/>
</dbReference>
<comment type="catalytic activity">
    <reaction evidence="12">
        <text>an N-(acyl)-sphingosylphosphocholine(in) = an N-(acyl)-sphingosylphosphocholine(out)</text>
        <dbReference type="Rhea" id="RHEA:43776"/>
        <dbReference type="ChEBI" id="CHEBI:64583"/>
    </reaction>
    <physiologicalReaction direction="left-to-right" evidence="12">
        <dbReference type="Rhea" id="RHEA:43777"/>
    </physiologicalReaction>
</comment>
<keyword evidence="3" id="KW-0813">Transport</keyword>
<feature type="domain" description="Phosphatidylinositol transfer protein N-terminal" evidence="16">
    <location>
        <begin position="1618"/>
        <end position="1868"/>
    </location>
</feature>
<feature type="compositionally biased region" description="Low complexity" evidence="15">
    <location>
        <begin position="1407"/>
        <end position="1446"/>
    </location>
</feature>
<feature type="region of interest" description="Disordered" evidence="15">
    <location>
        <begin position="1532"/>
        <end position="1563"/>
    </location>
</feature>